<evidence type="ECO:0000313" key="2">
    <source>
        <dbReference type="Proteomes" id="UP000199435"/>
    </source>
</evidence>
<proteinExistence type="predicted"/>
<gene>
    <name evidence="1" type="ORF">GA0061102_100811</name>
</gene>
<accession>A0A1C3V1Q7</accession>
<organism evidence="1 2">
    <name type="scientific">Rhizobium miluonense</name>
    <dbReference type="NCBI Taxonomy" id="411945"/>
    <lineage>
        <taxon>Bacteria</taxon>
        <taxon>Pseudomonadati</taxon>
        <taxon>Pseudomonadota</taxon>
        <taxon>Alphaproteobacteria</taxon>
        <taxon>Hyphomicrobiales</taxon>
        <taxon>Rhizobiaceae</taxon>
        <taxon>Rhizobium/Agrobacterium group</taxon>
        <taxon>Rhizobium</taxon>
    </lineage>
</organism>
<dbReference type="AlphaFoldDB" id="A0A1C3V1Q7"/>
<reference evidence="2" key="1">
    <citation type="submission" date="2016-08" db="EMBL/GenBank/DDBJ databases">
        <authorList>
            <person name="Varghese N."/>
            <person name="Submissions Spin"/>
        </authorList>
    </citation>
    <scope>NUCLEOTIDE SEQUENCE [LARGE SCALE GENOMIC DNA]</scope>
    <source>
        <strain evidence="2">HAMBI 2971</strain>
    </source>
</reference>
<protein>
    <submittedName>
        <fullName evidence="1">Uncharacterized protein</fullName>
    </submittedName>
</protein>
<evidence type="ECO:0000313" key="1">
    <source>
        <dbReference type="EMBL" id="SCB21604.1"/>
    </source>
</evidence>
<dbReference type="Proteomes" id="UP000199435">
    <property type="component" value="Unassembled WGS sequence"/>
</dbReference>
<sequence>MYQYVAEAFVAVANAPLVADKICTRIAGFSIAIGTEGSDRLLTFKDGCANIRLTADGLFFRVSARDLVTVYGIRTLIEGSLWKFASSSARSIKWLLAKGIPFRAVDKRLTYGHGRMKKP</sequence>
<name>A0A1C3V1Q7_9HYPH</name>
<dbReference type="EMBL" id="FMAH01000008">
    <property type="protein sequence ID" value="SCB21604.1"/>
    <property type="molecule type" value="Genomic_DNA"/>
</dbReference>
<keyword evidence="2" id="KW-1185">Reference proteome</keyword>